<dbReference type="EMBL" id="VLPK01000002">
    <property type="protein sequence ID" value="TSJ40896.1"/>
    <property type="molecule type" value="Genomic_DNA"/>
</dbReference>
<feature type="transmembrane region" description="Helical" evidence="1">
    <location>
        <begin position="49"/>
        <end position="71"/>
    </location>
</feature>
<proteinExistence type="predicted"/>
<reference evidence="2 3" key="1">
    <citation type="submission" date="2019-07" db="EMBL/GenBank/DDBJ databases">
        <authorList>
            <person name="Huq M.A."/>
        </authorList>
    </citation>
    <scope>NUCLEOTIDE SEQUENCE [LARGE SCALE GENOMIC DNA]</scope>
    <source>
        <strain evidence="2 3">MAH-19</strain>
    </source>
</reference>
<protein>
    <submittedName>
        <fullName evidence="2">HXXEE domain-containing protein</fullName>
    </submittedName>
</protein>
<dbReference type="Pfam" id="PF13787">
    <property type="entry name" value="HXXEE"/>
    <property type="match status" value="1"/>
</dbReference>
<feature type="transmembrane region" description="Helical" evidence="1">
    <location>
        <begin position="108"/>
        <end position="128"/>
    </location>
</feature>
<keyword evidence="1" id="KW-1133">Transmembrane helix</keyword>
<dbReference type="AlphaFoldDB" id="A0A556MLU6"/>
<keyword evidence="1" id="KW-0812">Transmembrane</keyword>
<gene>
    <name evidence="2" type="ORF">FO440_14250</name>
</gene>
<dbReference type="Proteomes" id="UP000318733">
    <property type="component" value="Unassembled WGS sequence"/>
</dbReference>
<evidence type="ECO:0000313" key="3">
    <source>
        <dbReference type="Proteomes" id="UP000318733"/>
    </source>
</evidence>
<keyword evidence="3" id="KW-1185">Reference proteome</keyword>
<sequence>MIMNVTFSTLAILLTAAVILHVTEEFLVPGGFVDWYAQLMPPKTEKKNNTGFLVWINTLMMFVCALALYFGNTGLGYSFWYFNASIAAANACFHLWGVLKLKAYSPGVVTGFLLYIPLFVIGTLQLVGTGLFPLHKAIVAIAIGIGYHVFSVIRQAK</sequence>
<organism evidence="2 3">
    <name type="scientific">Mucilaginibacter corticis</name>
    <dbReference type="NCBI Taxonomy" id="2597670"/>
    <lineage>
        <taxon>Bacteria</taxon>
        <taxon>Pseudomonadati</taxon>
        <taxon>Bacteroidota</taxon>
        <taxon>Sphingobacteriia</taxon>
        <taxon>Sphingobacteriales</taxon>
        <taxon>Sphingobacteriaceae</taxon>
        <taxon>Mucilaginibacter</taxon>
    </lineage>
</organism>
<feature type="transmembrane region" description="Helical" evidence="1">
    <location>
        <begin position="77"/>
        <end position="96"/>
    </location>
</feature>
<dbReference type="OrthoDB" id="2339499at2"/>
<feature type="transmembrane region" description="Helical" evidence="1">
    <location>
        <begin position="134"/>
        <end position="153"/>
    </location>
</feature>
<comment type="caution">
    <text evidence="2">The sequence shown here is derived from an EMBL/GenBank/DDBJ whole genome shotgun (WGS) entry which is preliminary data.</text>
</comment>
<dbReference type="InterPro" id="IPR025671">
    <property type="entry name" value="HXXEE"/>
</dbReference>
<feature type="transmembrane region" description="Helical" evidence="1">
    <location>
        <begin position="6"/>
        <end position="28"/>
    </location>
</feature>
<evidence type="ECO:0000313" key="2">
    <source>
        <dbReference type="EMBL" id="TSJ40896.1"/>
    </source>
</evidence>
<evidence type="ECO:0000256" key="1">
    <source>
        <dbReference type="SAM" id="Phobius"/>
    </source>
</evidence>
<keyword evidence="1" id="KW-0472">Membrane</keyword>
<accession>A0A556MLU6</accession>
<name>A0A556MLU6_9SPHI</name>